<dbReference type="GO" id="GO:0031965">
    <property type="term" value="C:nuclear membrane"/>
    <property type="evidence" value="ECO:0007669"/>
    <property type="project" value="UniProtKB-SubCell"/>
</dbReference>
<evidence type="ECO:0000256" key="1">
    <source>
        <dbReference type="ARBA" id="ARBA00004335"/>
    </source>
</evidence>
<evidence type="ECO:0000256" key="15">
    <source>
        <dbReference type="ARBA" id="ARBA00075092"/>
    </source>
</evidence>
<evidence type="ECO:0000313" key="19">
    <source>
        <dbReference type="Proteomes" id="UP000094236"/>
    </source>
</evidence>
<evidence type="ECO:0000256" key="6">
    <source>
        <dbReference type="ARBA" id="ARBA00022816"/>
    </source>
</evidence>
<dbReference type="GO" id="GO:0006409">
    <property type="term" value="P:tRNA export from nucleus"/>
    <property type="evidence" value="ECO:0007669"/>
    <property type="project" value="EnsemblFungi"/>
</dbReference>
<evidence type="ECO:0000256" key="10">
    <source>
        <dbReference type="ARBA" id="ARBA00023132"/>
    </source>
</evidence>
<evidence type="ECO:0000256" key="13">
    <source>
        <dbReference type="ARBA" id="ARBA00026227"/>
    </source>
</evidence>
<keyword evidence="7" id="KW-0653">Protein transport</keyword>
<dbReference type="AlphaFoldDB" id="A0A1E4TR68"/>
<dbReference type="GO" id="GO:0031369">
    <property type="term" value="F:translation initiation factor binding"/>
    <property type="evidence" value="ECO:0007669"/>
    <property type="project" value="EnsemblFungi"/>
</dbReference>
<protein>
    <recommendedName>
        <fullName evidence="13">mRNA export factor GLE1</fullName>
    </recommendedName>
    <alternativeName>
        <fullName evidence="15">Nuclear pore protein GLE1</fullName>
    </alternativeName>
    <alternativeName>
        <fullName evidence="14">Nucleoporin GLE1</fullName>
    </alternativeName>
    <alternativeName>
        <fullName evidence="16">RNA export factor GLE1</fullName>
    </alternativeName>
</protein>
<keyword evidence="19" id="KW-1185">Reference proteome</keyword>
<dbReference type="GO" id="GO:0006449">
    <property type="term" value="P:regulation of translational termination"/>
    <property type="evidence" value="ECO:0007669"/>
    <property type="project" value="EnsemblFungi"/>
</dbReference>
<keyword evidence="10" id="KW-0906">Nuclear pore complex</keyword>
<keyword evidence="12" id="KW-0539">Nucleus</keyword>
<dbReference type="GO" id="GO:0015031">
    <property type="term" value="P:protein transport"/>
    <property type="evidence" value="ECO:0007669"/>
    <property type="project" value="UniProtKB-KW"/>
</dbReference>
<dbReference type="PANTHER" id="PTHR12960:SF0">
    <property type="entry name" value="MRNA EXPORT FACTOR GLE1"/>
    <property type="match status" value="1"/>
</dbReference>
<keyword evidence="5" id="KW-0813">Transport</keyword>
<dbReference type="FunFam" id="1.25.40.510:FF:000003">
    <property type="entry name" value="Nucleoporin GLE1"/>
    <property type="match status" value="1"/>
</dbReference>
<dbReference type="GO" id="GO:0005543">
    <property type="term" value="F:phospholipid binding"/>
    <property type="evidence" value="ECO:0007669"/>
    <property type="project" value="EnsemblFungi"/>
</dbReference>
<dbReference type="GO" id="GO:0006446">
    <property type="term" value="P:regulation of translational initiation"/>
    <property type="evidence" value="ECO:0007669"/>
    <property type="project" value="EnsemblFungi"/>
</dbReference>
<keyword evidence="6" id="KW-0509">mRNA transport</keyword>
<dbReference type="GO" id="GO:0000822">
    <property type="term" value="F:inositol hexakisphosphate binding"/>
    <property type="evidence" value="ECO:0007669"/>
    <property type="project" value="EnsemblFungi"/>
</dbReference>
<comment type="subcellular location">
    <subcellularLocation>
        <location evidence="1">Nucleus membrane</location>
        <topology evidence="1">Peripheral membrane protein</topology>
        <orientation evidence="1">Cytoplasmic side</orientation>
    </subcellularLocation>
    <subcellularLocation>
        <location evidence="3">Nucleus membrane</location>
        <topology evidence="3">Peripheral membrane protein</topology>
        <orientation evidence="3">Nucleoplasmic side</orientation>
    </subcellularLocation>
    <subcellularLocation>
        <location evidence="2">Nucleus</location>
        <location evidence="2">Nuclear pore complex</location>
    </subcellularLocation>
</comment>
<dbReference type="GO" id="GO:0016973">
    <property type="term" value="P:poly(A)+ mRNA export from nucleus"/>
    <property type="evidence" value="ECO:0007669"/>
    <property type="project" value="EnsemblFungi"/>
</dbReference>
<accession>A0A1E4TR68</accession>
<organism evidence="18 19">
    <name type="scientific">Pachysolen tannophilus NRRL Y-2460</name>
    <dbReference type="NCBI Taxonomy" id="669874"/>
    <lineage>
        <taxon>Eukaryota</taxon>
        <taxon>Fungi</taxon>
        <taxon>Dikarya</taxon>
        <taxon>Ascomycota</taxon>
        <taxon>Saccharomycotina</taxon>
        <taxon>Pichiomycetes</taxon>
        <taxon>Pachysolenaceae</taxon>
        <taxon>Pachysolen</taxon>
    </lineage>
</organism>
<sequence length="346" mass="40807">KLEQEEEQRKKAELLKQQELARKRKEEELKIKKQQDELKRKEEEAKGNIGITNFSGIEKDFFKYKQDIIQIKETVKEPLFADKALKQATNKYKRKINPKFGQLTNSGSKLNEITNEIYQLISEVKSQLNELAYNFILNFIAKEIISQAEVEIIVKPQHSIPLAKLALNLLILFPDLKYYLIARFVKKCPYLIGYTCSIDTEEGRLRMGWKRRDNKWEEETKYNERIGGIVTLYSVMTRLSIKDVANDKPHPLPISYSWLFLSRLLNLPLDRLQNVHFFIVCNWWESCCKEFLQAYGLQARKILNLIISDWLEAVKDQKFNGCIRLKILGEDWLQHSKIESFKEMDP</sequence>
<gene>
    <name evidence="18" type="ORF">PACTADRAFT_44659</name>
</gene>
<evidence type="ECO:0000256" key="2">
    <source>
        <dbReference type="ARBA" id="ARBA00004567"/>
    </source>
</evidence>
<evidence type="ECO:0000256" key="3">
    <source>
        <dbReference type="ARBA" id="ARBA00004620"/>
    </source>
</evidence>
<evidence type="ECO:0000256" key="8">
    <source>
        <dbReference type="ARBA" id="ARBA00023010"/>
    </source>
</evidence>
<keyword evidence="11" id="KW-0472">Membrane</keyword>
<dbReference type="Gene3D" id="1.25.40.510">
    <property type="entry name" value="GLE1-like"/>
    <property type="match status" value="1"/>
</dbReference>
<comment type="similarity">
    <text evidence="4">Belongs to the GLE1 family.</text>
</comment>
<evidence type="ECO:0000256" key="16">
    <source>
        <dbReference type="ARBA" id="ARBA00075681"/>
    </source>
</evidence>
<dbReference type="GO" id="GO:0044614">
    <property type="term" value="C:nuclear pore cytoplasmic filaments"/>
    <property type="evidence" value="ECO:0007669"/>
    <property type="project" value="EnsemblFungi"/>
</dbReference>
<dbReference type="STRING" id="669874.A0A1E4TR68"/>
<dbReference type="EMBL" id="KV454016">
    <property type="protein sequence ID" value="ODV94232.1"/>
    <property type="molecule type" value="Genomic_DNA"/>
</dbReference>
<dbReference type="OrthoDB" id="420884at2759"/>
<evidence type="ECO:0000256" key="4">
    <source>
        <dbReference type="ARBA" id="ARBA00011056"/>
    </source>
</evidence>
<dbReference type="Proteomes" id="UP000094236">
    <property type="component" value="Unassembled WGS sequence"/>
</dbReference>
<keyword evidence="9 17" id="KW-0175">Coiled coil</keyword>
<reference evidence="19" key="1">
    <citation type="submission" date="2016-05" db="EMBL/GenBank/DDBJ databases">
        <title>Comparative genomics of biotechnologically important yeasts.</title>
        <authorList>
            <consortium name="DOE Joint Genome Institute"/>
            <person name="Riley R."/>
            <person name="Haridas S."/>
            <person name="Wolfe K.H."/>
            <person name="Lopes M.R."/>
            <person name="Hittinger C.T."/>
            <person name="Goker M."/>
            <person name="Salamov A."/>
            <person name="Wisecaver J."/>
            <person name="Long T.M."/>
            <person name="Aerts A.L."/>
            <person name="Barry K."/>
            <person name="Choi C."/>
            <person name="Clum A."/>
            <person name="Coughlan A.Y."/>
            <person name="Deshpande S."/>
            <person name="Douglass A.P."/>
            <person name="Hanson S.J."/>
            <person name="Klenk H.-P."/>
            <person name="Labutti K."/>
            <person name="Lapidus A."/>
            <person name="Lindquist E."/>
            <person name="Lipzen A."/>
            <person name="Meier-Kolthoff J.P."/>
            <person name="Ohm R.A."/>
            <person name="Otillar R.P."/>
            <person name="Pangilinan J."/>
            <person name="Peng Y."/>
            <person name="Rokas A."/>
            <person name="Rosa C.A."/>
            <person name="Scheuner C."/>
            <person name="Sibirny A.A."/>
            <person name="Slot J.C."/>
            <person name="Stielow J.B."/>
            <person name="Sun H."/>
            <person name="Kurtzman C.P."/>
            <person name="Blackwell M."/>
            <person name="Grigoriev I.V."/>
            <person name="Jeffries T.W."/>
        </authorList>
    </citation>
    <scope>NUCLEOTIDE SEQUENCE [LARGE SCALE GENOMIC DNA]</scope>
    <source>
        <strain evidence="19">NRRL Y-2460</strain>
    </source>
</reference>
<evidence type="ECO:0000256" key="11">
    <source>
        <dbReference type="ARBA" id="ARBA00023136"/>
    </source>
</evidence>
<name>A0A1E4TR68_PACTA</name>
<evidence type="ECO:0000256" key="14">
    <source>
        <dbReference type="ARBA" id="ARBA00029983"/>
    </source>
</evidence>
<dbReference type="GO" id="GO:0005737">
    <property type="term" value="C:cytoplasm"/>
    <property type="evidence" value="ECO:0007669"/>
    <property type="project" value="EnsemblFungi"/>
</dbReference>
<evidence type="ECO:0000256" key="17">
    <source>
        <dbReference type="SAM" id="Coils"/>
    </source>
</evidence>
<keyword evidence="8" id="KW-0811">Translocation</keyword>
<proteinExistence type="inferred from homology"/>
<evidence type="ECO:0000256" key="12">
    <source>
        <dbReference type="ARBA" id="ARBA00023242"/>
    </source>
</evidence>
<dbReference type="GO" id="GO:0008047">
    <property type="term" value="F:enzyme activator activity"/>
    <property type="evidence" value="ECO:0007669"/>
    <property type="project" value="EnsemblFungi"/>
</dbReference>
<evidence type="ECO:0000256" key="5">
    <source>
        <dbReference type="ARBA" id="ARBA00022448"/>
    </source>
</evidence>
<evidence type="ECO:0000256" key="9">
    <source>
        <dbReference type="ARBA" id="ARBA00023054"/>
    </source>
</evidence>
<feature type="non-terminal residue" evidence="18">
    <location>
        <position position="1"/>
    </location>
</feature>
<dbReference type="InterPro" id="IPR038506">
    <property type="entry name" value="GLE1-like_sf"/>
</dbReference>
<dbReference type="PANTHER" id="PTHR12960">
    <property type="entry name" value="GLE-1-RELATED"/>
    <property type="match status" value="1"/>
</dbReference>
<evidence type="ECO:0000313" key="18">
    <source>
        <dbReference type="EMBL" id="ODV94232.1"/>
    </source>
</evidence>
<feature type="coiled-coil region" evidence="17">
    <location>
        <begin position="2"/>
        <end position="46"/>
    </location>
</feature>
<dbReference type="Pfam" id="PF07817">
    <property type="entry name" value="GLE1"/>
    <property type="match status" value="1"/>
</dbReference>
<evidence type="ECO:0000256" key="7">
    <source>
        <dbReference type="ARBA" id="ARBA00022927"/>
    </source>
</evidence>
<dbReference type="InterPro" id="IPR012476">
    <property type="entry name" value="GLE1"/>
</dbReference>